<dbReference type="Pfam" id="PF17754">
    <property type="entry name" value="TetR_C_14"/>
    <property type="match status" value="1"/>
</dbReference>
<evidence type="ECO:0000313" key="6">
    <source>
        <dbReference type="EMBL" id="RLP69930.1"/>
    </source>
</evidence>
<sequence>MTRAGRPRLSSRPMLEDAAHELFLEQGYAATTVDQIAQRAGVGRNTFFNYFGAKSDVLWADVDDALAALPPSAELRGDDDPIDAVRTALLEAADTMPAHRVPWAVSQSELLGLGAELASSGVHRLARLTEWLGSVLSSRPERPSVTERAAAHALAGAALAGAIDWVRAGRGRSALRDHLAPALEPVCTGFSAGSGCRTA</sequence>
<evidence type="ECO:0000256" key="3">
    <source>
        <dbReference type="ARBA" id="ARBA00023163"/>
    </source>
</evidence>
<keyword evidence="1" id="KW-0805">Transcription regulation</keyword>
<keyword evidence="2 4" id="KW-0238">DNA-binding</keyword>
<dbReference type="InterPro" id="IPR001647">
    <property type="entry name" value="HTH_TetR"/>
</dbReference>
<dbReference type="PANTHER" id="PTHR30055:SF234">
    <property type="entry name" value="HTH-TYPE TRANSCRIPTIONAL REGULATOR BETI"/>
    <property type="match status" value="1"/>
</dbReference>
<evidence type="ECO:0000259" key="5">
    <source>
        <dbReference type="PROSITE" id="PS50977"/>
    </source>
</evidence>
<dbReference type="PRINTS" id="PR00455">
    <property type="entry name" value="HTHTETR"/>
</dbReference>
<organism evidence="6 7">
    <name type="scientific">Mycetocola reblochoni</name>
    <dbReference type="NCBI Taxonomy" id="331618"/>
    <lineage>
        <taxon>Bacteria</taxon>
        <taxon>Bacillati</taxon>
        <taxon>Actinomycetota</taxon>
        <taxon>Actinomycetes</taxon>
        <taxon>Micrococcales</taxon>
        <taxon>Microbacteriaceae</taxon>
        <taxon>Mycetocola</taxon>
    </lineage>
</organism>
<dbReference type="RefSeq" id="WP_087136954.1">
    <property type="nucleotide sequence ID" value="NZ_JBQDRQ010000098.1"/>
</dbReference>
<evidence type="ECO:0000313" key="7">
    <source>
        <dbReference type="Proteomes" id="UP000275395"/>
    </source>
</evidence>
<dbReference type="InterPro" id="IPR041347">
    <property type="entry name" value="MftR_C"/>
</dbReference>
<feature type="domain" description="HTH tetR-type" evidence="5">
    <location>
        <begin position="9"/>
        <end position="69"/>
    </location>
</feature>
<evidence type="ECO:0000256" key="4">
    <source>
        <dbReference type="PROSITE-ProRule" id="PRU00335"/>
    </source>
</evidence>
<comment type="caution">
    <text evidence="6">The sequence shown here is derived from an EMBL/GenBank/DDBJ whole genome shotgun (WGS) entry which is preliminary data.</text>
</comment>
<keyword evidence="3" id="KW-0804">Transcription</keyword>
<reference evidence="6 7" key="1">
    <citation type="submission" date="2018-10" db="EMBL/GenBank/DDBJ databases">
        <authorList>
            <person name="Li J."/>
        </authorList>
    </citation>
    <scope>NUCLEOTIDE SEQUENCE [LARGE SCALE GENOMIC DNA]</scope>
    <source>
        <strain evidence="6 7">JCM 30549</strain>
    </source>
</reference>
<proteinExistence type="predicted"/>
<dbReference type="GO" id="GO:0003700">
    <property type="term" value="F:DNA-binding transcription factor activity"/>
    <property type="evidence" value="ECO:0007669"/>
    <property type="project" value="TreeGrafter"/>
</dbReference>
<dbReference type="Gene3D" id="1.10.357.10">
    <property type="entry name" value="Tetracycline Repressor, domain 2"/>
    <property type="match status" value="1"/>
</dbReference>
<evidence type="ECO:0000256" key="2">
    <source>
        <dbReference type="ARBA" id="ARBA00023125"/>
    </source>
</evidence>
<dbReference type="InterPro" id="IPR009057">
    <property type="entry name" value="Homeodomain-like_sf"/>
</dbReference>
<accession>A0A3L6ZPT2</accession>
<dbReference type="PANTHER" id="PTHR30055">
    <property type="entry name" value="HTH-TYPE TRANSCRIPTIONAL REGULATOR RUTR"/>
    <property type="match status" value="1"/>
</dbReference>
<evidence type="ECO:0000256" key="1">
    <source>
        <dbReference type="ARBA" id="ARBA00023015"/>
    </source>
</evidence>
<dbReference type="PROSITE" id="PS50977">
    <property type="entry name" value="HTH_TETR_2"/>
    <property type="match status" value="1"/>
</dbReference>
<gene>
    <name evidence="6" type="ORF">D9V30_04405</name>
</gene>
<dbReference type="GO" id="GO:0000976">
    <property type="term" value="F:transcription cis-regulatory region binding"/>
    <property type="evidence" value="ECO:0007669"/>
    <property type="project" value="TreeGrafter"/>
</dbReference>
<name>A0A3L6ZPT2_9MICO</name>
<dbReference type="AlphaFoldDB" id="A0A3L6ZPT2"/>
<dbReference type="InterPro" id="IPR050109">
    <property type="entry name" value="HTH-type_TetR-like_transc_reg"/>
</dbReference>
<dbReference type="Proteomes" id="UP000275395">
    <property type="component" value="Unassembled WGS sequence"/>
</dbReference>
<dbReference type="SUPFAM" id="SSF46689">
    <property type="entry name" value="Homeodomain-like"/>
    <property type="match status" value="1"/>
</dbReference>
<feature type="DNA-binding region" description="H-T-H motif" evidence="4">
    <location>
        <begin position="32"/>
        <end position="51"/>
    </location>
</feature>
<dbReference type="EMBL" id="RCUW01000003">
    <property type="protein sequence ID" value="RLP69930.1"/>
    <property type="molecule type" value="Genomic_DNA"/>
</dbReference>
<protein>
    <submittedName>
        <fullName evidence="6">TetR family transcriptional regulator</fullName>
    </submittedName>
</protein>
<dbReference type="Pfam" id="PF00440">
    <property type="entry name" value="TetR_N"/>
    <property type="match status" value="1"/>
</dbReference>